<evidence type="ECO:0000313" key="1">
    <source>
        <dbReference type="EMBL" id="KAF6170193.1"/>
    </source>
</evidence>
<accession>A0A7J7NSX1</accession>
<keyword evidence="2" id="KW-1185">Reference proteome</keyword>
<dbReference type="OrthoDB" id="1926212at2759"/>
<name>A0A7J7NSX1_9MAGN</name>
<comment type="caution">
    <text evidence="1">The sequence shown here is derived from an EMBL/GenBank/DDBJ whole genome shotgun (WGS) entry which is preliminary data.</text>
</comment>
<feature type="non-terminal residue" evidence="1">
    <location>
        <position position="1"/>
    </location>
</feature>
<evidence type="ECO:0000313" key="2">
    <source>
        <dbReference type="Proteomes" id="UP000541444"/>
    </source>
</evidence>
<gene>
    <name evidence="1" type="ORF">GIB67_038726</name>
</gene>
<dbReference type="SUPFAM" id="SSF48452">
    <property type="entry name" value="TPR-like"/>
    <property type="match status" value="1"/>
</dbReference>
<protein>
    <submittedName>
        <fullName evidence="1">Uncharacterized protein</fullName>
    </submittedName>
</protein>
<sequence length="306" mass="34570">KTLIVSQRLFHYVIVPLDLVCSDHLQSFLPLYIYNVVEHREIKDFVRPLRSLRRSSSSILRTIPSFSMYNSTNEYENEEEVEDSKDEIDGELGEKGGLLERSVTIGDNIMALGGSGEFSFGKNMDLIKEEKVCLNEMRNLSVEEVGEPLGSSLFLTRGLGIDVGFGGGGADFIQKQISAGEPQDGSNIEEYYKQMVIENPCNPLFLRNYAQFLYQNKGDLRGTKEYYSRALLSDPGDGEILSQYAKIIWELHRDYEIASGYFERAVQVAPEFRLGLVKRVLSMSEKTLGWSKCVDITKKLAVEIVC</sequence>
<dbReference type="Gene3D" id="1.25.40.10">
    <property type="entry name" value="Tetratricopeptide repeat domain"/>
    <property type="match status" value="1"/>
</dbReference>
<dbReference type="PANTHER" id="PTHR26312:SF222">
    <property type="entry name" value="EXPRESSED PROTEIN"/>
    <property type="match status" value="1"/>
</dbReference>
<dbReference type="PANTHER" id="PTHR26312">
    <property type="entry name" value="TETRATRICOPEPTIDE REPEAT PROTEIN 5"/>
    <property type="match status" value="1"/>
</dbReference>
<reference evidence="1 2" key="1">
    <citation type="journal article" date="2020" name="IScience">
        <title>Genome Sequencing of the Endangered Kingdonia uniflora (Circaeasteraceae, Ranunculales) Reveals Potential Mechanisms of Evolutionary Specialization.</title>
        <authorList>
            <person name="Sun Y."/>
            <person name="Deng T."/>
            <person name="Zhang A."/>
            <person name="Moore M.J."/>
            <person name="Landis J.B."/>
            <person name="Lin N."/>
            <person name="Zhang H."/>
            <person name="Zhang X."/>
            <person name="Huang J."/>
            <person name="Zhang X."/>
            <person name="Sun H."/>
            <person name="Wang H."/>
        </authorList>
    </citation>
    <scope>NUCLEOTIDE SEQUENCE [LARGE SCALE GENOMIC DNA]</scope>
    <source>
        <strain evidence="1">TB1705</strain>
        <tissue evidence="1">Leaf</tissue>
    </source>
</reference>
<proteinExistence type="predicted"/>
<dbReference type="AlphaFoldDB" id="A0A7J7NSX1"/>
<dbReference type="InterPro" id="IPR011990">
    <property type="entry name" value="TPR-like_helical_dom_sf"/>
</dbReference>
<dbReference type="Proteomes" id="UP000541444">
    <property type="component" value="Unassembled WGS sequence"/>
</dbReference>
<organism evidence="1 2">
    <name type="scientific">Kingdonia uniflora</name>
    <dbReference type="NCBI Taxonomy" id="39325"/>
    <lineage>
        <taxon>Eukaryota</taxon>
        <taxon>Viridiplantae</taxon>
        <taxon>Streptophyta</taxon>
        <taxon>Embryophyta</taxon>
        <taxon>Tracheophyta</taxon>
        <taxon>Spermatophyta</taxon>
        <taxon>Magnoliopsida</taxon>
        <taxon>Ranunculales</taxon>
        <taxon>Circaeasteraceae</taxon>
        <taxon>Kingdonia</taxon>
    </lineage>
</organism>
<dbReference type="EMBL" id="JACGCM010000601">
    <property type="protein sequence ID" value="KAF6170193.1"/>
    <property type="molecule type" value="Genomic_DNA"/>
</dbReference>